<keyword evidence="4" id="KW-1185">Reference proteome</keyword>
<sequence length="549" mass="63124">MSEKADSNPESRSMSQIAPRKKRVVEAWTSSPKPSTENLLKISTQQLPISEVKKTVTEKPPQNIKTDEETQKSYNKTLEEKPKTQETAEKNPEKTPENPTKFPEKNPEPQQKLQINLKQDFNQTTGMNMTKIHTYQPPKASTPQNFISSRPSYIQNKKTITPLNTKETLLYTPIVASVASPKSANILSPSTFSNKKLYELDDERLDILKQKQSSWPWAYRIGEQSALNLDTKPKVLQNDGTLYQTNIIPRKCASVEEPSTRPIKSTSPGHFIFPSCLDPSLLRSTATELFKKKINTQREPSIQSTDTEIDTNSRGYRGEILYLKGEIDTYKEKVLKTQEALEKALEKHQIEIKNYKKEVDLKDNKIHNLNTKASEIHADLKKKIIELETKLSKESNGRLTKHGQEINDLTQQVKDLQKIINDFNNDKKTKEDLFNKIIQDLNDMVINNTGTIMKLENELLDKDKEIFELKGKLIEKEITSEGYGERLGYRRDKRGSVDINTLLKKESKEKEELVIKLEKCERLLKDERERSKKEIERLGNIIKDQAKTS</sequence>
<comment type="caution">
    <text evidence="3">The sequence shown here is derived from an EMBL/GenBank/DDBJ whole genome shotgun (WGS) entry which is preliminary data.</text>
</comment>
<organism evidence="3 4">
    <name type="scientific">Stentor coeruleus</name>
    <dbReference type="NCBI Taxonomy" id="5963"/>
    <lineage>
        <taxon>Eukaryota</taxon>
        <taxon>Sar</taxon>
        <taxon>Alveolata</taxon>
        <taxon>Ciliophora</taxon>
        <taxon>Postciliodesmatophora</taxon>
        <taxon>Heterotrichea</taxon>
        <taxon>Heterotrichida</taxon>
        <taxon>Stentoridae</taxon>
        <taxon>Stentor</taxon>
    </lineage>
</organism>
<evidence type="ECO:0000256" key="2">
    <source>
        <dbReference type="SAM" id="MobiDB-lite"/>
    </source>
</evidence>
<dbReference type="AlphaFoldDB" id="A0A1R2B353"/>
<gene>
    <name evidence="3" type="ORF">SteCoe_30672</name>
</gene>
<accession>A0A1R2B353</accession>
<feature type="coiled-coil region" evidence="1">
    <location>
        <begin position="399"/>
        <end position="472"/>
    </location>
</feature>
<feature type="coiled-coil region" evidence="1">
    <location>
        <begin position="503"/>
        <end position="537"/>
    </location>
</feature>
<evidence type="ECO:0000313" key="3">
    <source>
        <dbReference type="EMBL" id="OMJ71179.1"/>
    </source>
</evidence>
<feature type="compositionally biased region" description="Basic and acidic residues" evidence="2">
    <location>
        <begin position="65"/>
        <end position="107"/>
    </location>
</feature>
<dbReference type="EMBL" id="MPUH01001015">
    <property type="protein sequence ID" value="OMJ71179.1"/>
    <property type="molecule type" value="Genomic_DNA"/>
</dbReference>
<feature type="region of interest" description="Disordered" evidence="2">
    <location>
        <begin position="1"/>
        <end position="110"/>
    </location>
</feature>
<name>A0A1R2B353_9CILI</name>
<evidence type="ECO:0000313" key="4">
    <source>
        <dbReference type="Proteomes" id="UP000187209"/>
    </source>
</evidence>
<feature type="coiled-coil region" evidence="1">
    <location>
        <begin position="327"/>
        <end position="372"/>
    </location>
</feature>
<evidence type="ECO:0000256" key="1">
    <source>
        <dbReference type="SAM" id="Coils"/>
    </source>
</evidence>
<protein>
    <submittedName>
        <fullName evidence="3">Uncharacterized protein</fullName>
    </submittedName>
</protein>
<proteinExistence type="predicted"/>
<keyword evidence="1" id="KW-0175">Coiled coil</keyword>
<feature type="compositionally biased region" description="Polar residues" evidence="2">
    <location>
        <begin position="28"/>
        <end position="48"/>
    </location>
</feature>
<reference evidence="3 4" key="1">
    <citation type="submission" date="2016-11" db="EMBL/GenBank/DDBJ databases">
        <title>The macronuclear genome of Stentor coeruleus: a giant cell with tiny introns.</title>
        <authorList>
            <person name="Slabodnick M."/>
            <person name="Ruby J.G."/>
            <person name="Reiff S.B."/>
            <person name="Swart E.C."/>
            <person name="Gosai S."/>
            <person name="Prabakaran S."/>
            <person name="Witkowska E."/>
            <person name="Larue G.E."/>
            <person name="Fisher S."/>
            <person name="Freeman R.M."/>
            <person name="Gunawardena J."/>
            <person name="Chu W."/>
            <person name="Stover N.A."/>
            <person name="Gregory B.D."/>
            <person name="Nowacki M."/>
            <person name="Derisi J."/>
            <person name="Roy S.W."/>
            <person name="Marshall W.F."/>
            <person name="Sood P."/>
        </authorList>
    </citation>
    <scope>NUCLEOTIDE SEQUENCE [LARGE SCALE GENOMIC DNA]</scope>
    <source>
        <strain evidence="3">WM001</strain>
    </source>
</reference>
<dbReference type="Proteomes" id="UP000187209">
    <property type="component" value="Unassembled WGS sequence"/>
</dbReference>